<reference evidence="1" key="1">
    <citation type="submission" date="2018-02" db="EMBL/GenBank/DDBJ databases">
        <title>Rhizophora mucronata_Transcriptome.</title>
        <authorList>
            <person name="Meera S.P."/>
            <person name="Sreeshan A."/>
            <person name="Augustine A."/>
        </authorList>
    </citation>
    <scope>NUCLEOTIDE SEQUENCE</scope>
    <source>
        <tissue evidence="1">Leaf</tissue>
    </source>
</reference>
<dbReference type="EMBL" id="GGEC01012289">
    <property type="protein sequence ID" value="MBW92772.1"/>
    <property type="molecule type" value="Transcribed_RNA"/>
</dbReference>
<sequence length="18" mass="2231">MKNLVISNSYMFDFFFLN</sequence>
<evidence type="ECO:0000313" key="1">
    <source>
        <dbReference type="EMBL" id="MBW92772.1"/>
    </source>
</evidence>
<dbReference type="AlphaFoldDB" id="A0A2P2JH17"/>
<accession>A0A2P2JH17</accession>
<organism evidence="1">
    <name type="scientific">Rhizophora mucronata</name>
    <name type="common">Asiatic mangrove</name>
    <dbReference type="NCBI Taxonomy" id="61149"/>
    <lineage>
        <taxon>Eukaryota</taxon>
        <taxon>Viridiplantae</taxon>
        <taxon>Streptophyta</taxon>
        <taxon>Embryophyta</taxon>
        <taxon>Tracheophyta</taxon>
        <taxon>Spermatophyta</taxon>
        <taxon>Magnoliopsida</taxon>
        <taxon>eudicotyledons</taxon>
        <taxon>Gunneridae</taxon>
        <taxon>Pentapetalae</taxon>
        <taxon>rosids</taxon>
        <taxon>fabids</taxon>
        <taxon>Malpighiales</taxon>
        <taxon>Rhizophoraceae</taxon>
        <taxon>Rhizophora</taxon>
    </lineage>
</organism>
<name>A0A2P2JH17_RHIMU</name>
<protein>
    <submittedName>
        <fullName evidence="1">Uncharacterized protein</fullName>
    </submittedName>
</protein>
<proteinExistence type="predicted"/>